<evidence type="ECO:0000259" key="5">
    <source>
        <dbReference type="PROSITE" id="PS01124"/>
    </source>
</evidence>
<dbReference type="GO" id="GO:0043565">
    <property type="term" value="F:sequence-specific DNA binding"/>
    <property type="evidence" value="ECO:0007669"/>
    <property type="project" value="InterPro"/>
</dbReference>
<proteinExistence type="predicted"/>
<dbReference type="EMBL" id="QRDZ01000034">
    <property type="protein sequence ID" value="RED58160.1"/>
    <property type="molecule type" value="Genomic_DNA"/>
</dbReference>
<evidence type="ECO:0000256" key="4">
    <source>
        <dbReference type="ARBA" id="ARBA00023163"/>
    </source>
</evidence>
<dbReference type="PROSITE" id="PS00041">
    <property type="entry name" value="HTH_ARAC_FAMILY_1"/>
    <property type="match status" value="1"/>
</dbReference>
<keyword evidence="2 6" id="KW-0238">DNA-binding</keyword>
<dbReference type="InterPro" id="IPR050204">
    <property type="entry name" value="AraC_XylS_family_regulators"/>
</dbReference>
<keyword evidence="1" id="KW-0805">Transcription regulation</keyword>
<dbReference type="InterPro" id="IPR018062">
    <property type="entry name" value="HTH_AraC-typ_CS"/>
</dbReference>
<comment type="caution">
    <text evidence="6">The sequence shown here is derived from an EMBL/GenBank/DDBJ whole genome shotgun (WGS) entry which is preliminary data.</text>
</comment>
<keyword evidence="3" id="KW-0010">Activator</keyword>
<dbReference type="InterPro" id="IPR003313">
    <property type="entry name" value="AraC-bd"/>
</dbReference>
<dbReference type="GO" id="GO:0003700">
    <property type="term" value="F:DNA-binding transcription factor activity"/>
    <property type="evidence" value="ECO:0007669"/>
    <property type="project" value="InterPro"/>
</dbReference>
<evidence type="ECO:0000313" key="6">
    <source>
        <dbReference type="EMBL" id="RED58160.1"/>
    </source>
</evidence>
<gene>
    <name evidence="6" type="ORF">DFP98_1342</name>
</gene>
<dbReference type="SMART" id="SM00342">
    <property type="entry name" value="HTH_ARAC"/>
    <property type="match status" value="1"/>
</dbReference>
<dbReference type="SUPFAM" id="SSF46689">
    <property type="entry name" value="Homeodomain-like"/>
    <property type="match status" value="2"/>
</dbReference>
<dbReference type="InterPro" id="IPR020449">
    <property type="entry name" value="Tscrpt_reg_AraC-type_HTH"/>
</dbReference>
<dbReference type="Pfam" id="PF12833">
    <property type="entry name" value="HTH_18"/>
    <property type="match status" value="1"/>
</dbReference>
<name>A0A3D9I902_9BACL</name>
<accession>A0A3D9I902</accession>
<dbReference type="AlphaFoldDB" id="A0A3D9I902"/>
<dbReference type="Gene3D" id="1.10.10.60">
    <property type="entry name" value="Homeodomain-like"/>
    <property type="match status" value="2"/>
</dbReference>
<keyword evidence="7" id="KW-1185">Reference proteome</keyword>
<reference evidence="6 7" key="1">
    <citation type="submission" date="2018-07" db="EMBL/GenBank/DDBJ databases">
        <title>Genomic Encyclopedia of Type Strains, Phase III (KMG-III): the genomes of soil and plant-associated and newly described type strains.</title>
        <authorList>
            <person name="Whitman W."/>
        </authorList>
    </citation>
    <scope>NUCLEOTIDE SEQUENCE [LARGE SCALE GENOMIC DNA]</scope>
    <source>
        <strain evidence="6 7">CECT 7287</strain>
    </source>
</reference>
<organism evidence="6 7">
    <name type="scientific">Cohnella phaseoli</name>
    <dbReference type="NCBI Taxonomy" id="456490"/>
    <lineage>
        <taxon>Bacteria</taxon>
        <taxon>Bacillati</taxon>
        <taxon>Bacillota</taxon>
        <taxon>Bacilli</taxon>
        <taxon>Bacillales</taxon>
        <taxon>Paenibacillaceae</taxon>
        <taxon>Cohnella</taxon>
    </lineage>
</organism>
<protein>
    <submittedName>
        <fullName evidence="6">AraC-like DNA-binding protein</fullName>
    </submittedName>
</protein>
<keyword evidence="4" id="KW-0804">Transcription</keyword>
<dbReference type="PANTHER" id="PTHR46796">
    <property type="entry name" value="HTH-TYPE TRANSCRIPTIONAL ACTIVATOR RHAS-RELATED"/>
    <property type="match status" value="1"/>
</dbReference>
<dbReference type="InterPro" id="IPR018060">
    <property type="entry name" value="HTH_AraC"/>
</dbReference>
<dbReference type="Proteomes" id="UP000256977">
    <property type="component" value="Unassembled WGS sequence"/>
</dbReference>
<dbReference type="InterPro" id="IPR037923">
    <property type="entry name" value="HTH-like"/>
</dbReference>
<dbReference type="PROSITE" id="PS01124">
    <property type="entry name" value="HTH_ARAC_FAMILY_2"/>
    <property type="match status" value="1"/>
</dbReference>
<evidence type="ECO:0000313" key="7">
    <source>
        <dbReference type="Proteomes" id="UP000256977"/>
    </source>
</evidence>
<evidence type="ECO:0000256" key="1">
    <source>
        <dbReference type="ARBA" id="ARBA00023015"/>
    </source>
</evidence>
<feature type="domain" description="HTH araC/xylS-type" evidence="5">
    <location>
        <begin position="199"/>
        <end position="297"/>
    </location>
</feature>
<dbReference type="SUPFAM" id="SSF51215">
    <property type="entry name" value="Regulatory protein AraC"/>
    <property type="match status" value="1"/>
</dbReference>
<sequence length="311" mass="33998">MSDSFIILSGGALMKDYGNEIAEFLYYAPGTADKRCALWPVRAGTTATKPGYSAGPKKIESYSLHFVSRGQVHLEYEGGSVVLNAGNAFCLYPMRTYTYRFVPSPENLEMSWLVLDGPGAEGMLDMIGFKPETPFVEGRPGARAQGTLKRILSLLRNPSPGDLSAVLRLQSLLYRLFAKLAEGRSEPADSEEAQQGWLKRSLEYIELHAAEGISVTQAAEAAGVSRTHFSSAFSEHTGMSPALYIAQVRLDKAKRMLADTAASVTEIAYSLGYSSVYAFTRAFKHRYALTPTDYRAAARGLVVEPSPRTEP</sequence>
<evidence type="ECO:0000256" key="3">
    <source>
        <dbReference type="ARBA" id="ARBA00023159"/>
    </source>
</evidence>
<dbReference type="InterPro" id="IPR009057">
    <property type="entry name" value="Homeodomain-like_sf"/>
</dbReference>
<dbReference type="Pfam" id="PF02311">
    <property type="entry name" value="AraC_binding"/>
    <property type="match status" value="1"/>
</dbReference>
<dbReference type="PRINTS" id="PR00032">
    <property type="entry name" value="HTHARAC"/>
</dbReference>
<evidence type="ECO:0000256" key="2">
    <source>
        <dbReference type="ARBA" id="ARBA00023125"/>
    </source>
</evidence>